<evidence type="ECO:0000313" key="3">
    <source>
        <dbReference type="EMBL" id="MDZ5471563.1"/>
    </source>
</evidence>
<keyword evidence="1" id="KW-0472">Membrane</keyword>
<evidence type="ECO:0000256" key="1">
    <source>
        <dbReference type="SAM" id="Phobius"/>
    </source>
</evidence>
<feature type="transmembrane region" description="Helical" evidence="1">
    <location>
        <begin position="63"/>
        <end position="84"/>
    </location>
</feature>
<feature type="transmembrane region" description="Helical" evidence="1">
    <location>
        <begin position="27"/>
        <end position="43"/>
    </location>
</feature>
<protein>
    <submittedName>
        <fullName evidence="3">Type II CAAX endopeptidase family protein</fullName>
    </submittedName>
</protein>
<feature type="transmembrane region" description="Helical" evidence="1">
    <location>
        <begin position="136"/>
        <end position="151"/>
    </location>
</feature>
<keyword evidence="4" id="KW-1185">Reference proteome</keyword>
<organism evidence="3 4">
    <name type="scientific">Robertmurraya mangrovi</name>
    <dbReference type="NCBI Taxonomy" id="3098077"/>
    <lineage>
        <taxon>Bacteria</taxon>
        <taxon>Bacillati</taxon>
        <taxon>Bacillota</taxon>
        <taxon>Bacilli</taxon>
        <taxon>Bacillales</taxon>
        <taxon>Bacillaceae</taxon>
        <taxon>Robertmurraya</taxon>
    </lineage>
</organism>
<dbReference type="InterPro" id="IPR003675">
    <property type="entry name" value="Rce1/LyrA-like_dom"/>
</dbReference>
<reference evidence="3 4" key="1">
    <citation type="submission" date="2023-11" db="EMBL/GenBank/DDBJ databases">
        <title>Bacillus jintuensis, isolated from a mudflat on the Beibu Gulf coast.</title>
        <authorList>
            <person name="Li M."/>
        </authorList>
    </citation>
    <scope>NUCLEOTIDE SEQUENCE [LARGE SCALE GENOMIC DNA]</scope>
    <source>
        <strain evidence="3 4">31A1R</strain>
    </source>
</reference>
<accession>A0ABU5IWN5</accession>
<name>A0ABU5IWN5_9BACI</name>
<gene>
    <name evidence="3" type="ORF">SM124_07360</name>
</gene>
<sequence>MKKFLLAFLILSLYFNLVPQLFPMNDILRFIHLVSFFPIALIVSKKLFKSGLELYGVKFFKGWYGLILVGFATGFISWAILYILSFVFNKYEYISMKSFTESGLILIVVLVGFGLGSLINDMIVRGLVFNSLKGKLPIYLIFILSILIYSFDDIWFAGFSVQNTIFSIALGLSLTYAIYKTNSIWMTTGIHWGLNVCYGVLFSVSNKVGDGIILFEVNKRAPILLDWMSTIISIMMFIFIYSYWRLSGGENSKN</sequence>
<feature type="transmembrane region" description="Helical" evidence="1">
    <location>
        <begin position="224"/>
        <end position="244"/>
    </location>
</feature>
<evidence type="ECO:0000259" key="2">
    <source>
        <dbReference type="Pfam" id="PF02517"/>
    </source>
</evidence>
<feature type="transmembrane region" description="Helical" evidence="1">
    <location>
        <begin position="184"/>
        <end position="204"/>
    </location>
</feature>
<dbReference type="Proteomes" id="UP001290455">
    <property type="component" value="Unassembled WGS sequence"/>
</dbReference>
<dbReference type="RefSeq" id="WP_322445852.1">
    <property type="nucleotide sequence ID" value="NZ_JAXOFX010000003.1"/>
</dbReference>
<keyword evidence="1" id="KW-0812">Transmembrane</keyword>
<feature type="domain" description="CAAX prenyl protease 2/Lysostaphin resistance protein A-like" evidence="2">
    <location>
        <begin position="105"/>
        <end position="196"/>
    </location>
</feature>
<feature type="transmembrane region" description="Helical" evidence="1">
    <location>
        <begin position="157"/>
        <end position="177"/>
    </location>
</feature>
<keyword evidence="1" id="KW-1133">Transmembrane helix</keyword>
<dbReference type="EMBL" id="JAXOFX010000003">
    <property type="protein sequence ID" value="MDZ5471563.1"/>
    <property type="molecule type" value="Genomic_DNA"/>
</dbReference>
<feature type="transmembrane region" description="Helical" evidence="1">
    <location>
        <begin position="104"/>
        <end position="124"/>
    </location>
</feature>
<comment type="caution">
    <text evidence="3">The sequence shown here is derived from an EMBL/GenBank/DDBJ whole genome shotgun (WGS) entry which is preliminary data.</text>
</comment>
<proteinExistence type="predicted"/>
<evidence type="ECO:0000313" key="4">
    <source>
        <dbReference type="Proteomes" id="UP001290455"/>
    </source>
</evidence>
<dbReference type="Pfam" id="PF02517">
    <property type="entry name" value="Rce1-like"/>
    <property type="match status" value="1"/>
</dbReference>